<keyword evidence="3" id="KW-1185">Reference proteome</keyword>
<evidence type="ECO:0000313" key="2">
    <source>
        <dbReference type="EMBL" id="CAB9500717.1"/>
    </source>
</evidence>
<feature type="compositionally biased region" description="Polar residues" evidence="1">
    <location>
        <begin position="82"/>
        <end position="98"/>
    </location>
</feature>
<feature type="region of interest" description="Disordered" evidence="1">
    <location>
        <begin position="47"/>
        <end position="141"/>
    </location>
</feature>
<dbReference type="Proteomes" id="UP001153069">
    <property type="component" value="Unassembled WGS sequence"/>
</dbReference>
<accession>A0A9N8DCJ7</accession>
<comment type="caution">
    <text evidence="2">The sequence shown here is derived from an EMBL/GenBank/DDBJ whole genome shotgun (WGS) entry which is preliminary data.</text>
</comment>
<feature type="compositionally biased region" description="Basic and acidic residues" evidence="1">
    <location>
        <begin position="113"/>
        <end position="132"/>
    </location>
</feature>
<organism evidence="2 3">
    <name type="scientific">Seminavis robusta</name>
    <dbReference type="NCBI Taxonomy" id="568900"/>
    <lineage>
        <taxon>Eukaryota</taxon>
        <taxon>Sar</taxon>
        <taxon>Stramenopiles</taxon>
        <taxon>Ochrophyta</taxon>
        <taxon>Bacillariophyta</taxon>
        <taxon>Bacillariophyceae</taxon>
        <taxon>Bacillariophycidae</taxon>
        <taxon>Naviculales</taxon>
        <taxon>Naviculaceae</taxon>
        <taxon>Seminavis</taxon>
    </lineage>
</organism>
<dbReference type="AlphaFoldDB" id="A0A9N8DCJ7"/>
<evidence type="ECO:0000313" key="3">
    <source>
        <dbReference type="Proteomes" id="UP001153069"/>
    </source>
</evidence>
<protein>
    <submittedName>
        <fullName evidence="2">Uncharacterized protein</fullName>
    </submittedName>
</protein>
<proteinExistence type="predicted"/>
<reference evidence="2" key="1">
    <citation type="submission" date="2020-06" db="EMBL/GenBank/DDBJ databases">
        <authorList>
            <consortium name="Plant Systems Biology data submission"/>
        </authorList>
    </citation>
    <scope>NUCLEOTIDE SEQUENCE</scope>
    <source>
        <strain evidence="2">D6</strain>
    </source>
</reference>
<gene>
    <name evidence="2" type="ORF">SEMRO_90_G047350.1</name>
</gene>
<feature type="compositionally biased region" description="Basic and acidic residues" evidence="1">
    <location>
        <begin position="60"/>
        <end position="71"/>
    </location>
</feature>
<sequence length="141" mass="15579">MTDTSLQAFFLQLLPEAARSSQPLHVEIVDDCARLHPSSFVAKMRNDKNRVESCGTSSAQHDRWGSKHDRWGSTPAPLNAPNGATTRRQGRLSATDTGTLRMKQTLRMPQRLPSEDKKHRRSDGGDNQRSPEKTAVTAASA</sequence>
<name>A0A9N8DCJ7_9STRA</name>
<evidence type="ECO:0000256" key="1">
    <source>
        <dbReference type="SAM" id="MobiDB-lite"/>
    </source>
</evidence>
<dbReference type="EMBL" id="CAICTM010000089">
    <property type="protein sequence ID" value="CAB9500717.1"/>
    <property type="molecule type" value="Genomic_DNA"/>
</dbReference>